<dbReference type="Gene3D" id="3.40.50.1820">
    <property type="entry name" value="alpha/beta hydrolase"/>
    <property type="match status" value="1"/>
</dbReference>
<gene>
    <name evidence="5" type="ORF">SPDO_21160</name>
</gene>
<dbReference type="SUPFAM" id="SSF53474">
    <property type="entry name" value="alpha/beta-Hydrolases"/>
    <property type="match status" value="1"/>
</dbReference>
<dbReference type="Proteomes" id="UP000197290">
    <property type="component" value="Unassembled WGS sequence"/>
</dbReference>
<comment type="similarity">
    <text evidence="1 3">Belongs to the type-B carboxylesterase/lipase family.</text>
</comment>
<reference evidence="5 6" key="1">
    <citation type="submission" date="2017-03" db="EMBL/GenBank/DDBJ databases">
        <title>Genome sequence of Sphingomonas dokdonensis DSM 21029.</title>
        <authorList>
            <person name="Poehlein A."/>
            <person name="Wuebbeler J.H."/>
            <person name="Steinbuechel A."/>
            <person name="Daniel R."/>
        </authorList>
    </citation>
    <scope>NUCLEOTIDE SEQUENCE [LARGE SCALE GENOMIC DNA]</scope>
    <source>
        <strain evidence="5 6">DSM 21029</strain>
    </source>
</reference>
<evidence type="ECO:0000256" key="1">
    <source>
        <dbReference type="ARBA" id="ARBA00005964"/>
    </source>
</evidence>
<dbReference type="RefSeq" id="WP_088367410.1">
    <property type="nucleotide sequence ID" value="NZ_NBBI01000003.1"/>
</dbReference>
<dbReference type="PROSITE" id="PS51318">
    <property type="entry name" value="TAT"/>
    <property type="match status" value="1"/>
</dbReference>
<dbReference type="InterPro" id="IPR050309">
    <property type="entry name" value="Type-B_Carboxylest/Lipase"/>
</dbReference>
<name>A0A245ZL16_9SPHN</name>
<dbReference type="EC" id="3.1.1.-" evidence="3"/>
<dbReference type="OrthoDB" id="9775851at2"/>
<dbReference type="PROSITE" id="PS00122">
    <property type="entry name" value="CARBOXYLESTERASE_B_1"/>
    <property type="match status" value="1"/>
</dbReference>
<dbReference type="GO" id="GO:0016787">
    <property type="term" value="F:hydrolase activity"/>
    <property type="evidence" value="ECO:0007669"/>
    <property type="project" value="UniProtKB-KW"/>
</dbReference>
<dbReference type="Pfam" id="PF00135">
    <property type="entry name" value="COesterase"/>
    <property type="match status" value="1"/>
</dbReference>
<evidence type="ECO:0000313" key="6">
    <source>
        <dbReference type="Proteomes" id="UP000197290"/>
    </source>
</evidence>
<evidence type="ECO:0000256" key="2">
    <source>
        <dbReference type="ARBA" id="ARBA00022801"/>
    </source>
</evidence>
<keyword evidence="6" id="KW-1185">Reference proteome</keyword>
<protein>
    <recommendedName>
        <fullName evidence="3">Carboxylic ester hydrolase</fullName>
        <ecNumber evidence="3">3.1.1.-</ecNumber>
    </recommendedName>
</protein>
<sequence>MADGNLTRRTILGAIGVGTAIPGLAAARQASAATVETTGGKVRGAEGDGITVFKGIRYGESTAGAGRFRPPTPARWSGVFDATQFGDQSPQMRTPLADPGPMSEDCLRINIWTPRLDTRRRPVMLWFHGGGFEAGSASQPLYDGTNLARRGDVVVATINHRLNVFGHCHLADRLGAEYATSGNVGFLDLVAAMRWVRDNIARFGGDPGNVTIFGQSGGGRKVSLCYASPASDGLFARGIVQSGSHLLVQTPAQAGQLVDLLLKELEIAPDSARRLLDVPVDALVAAQSAAIRTAGYRFEPVLDGRVFTQQPFVPNAPLRSRALPMMLGTTRTELSNQLGSADPRLFDLPARAFPAAVARFVGAEQAAEAIAVFRRSRPEATPAELFFTIASARGYNLDATIMAEARARAGGAGKTWRYALAWRSPAEDGRRISQHTLDLPFMFDNVAAGARLVGPPTDATAAMADQMAGSWIAFARAGDPNNKNVPTWRPYDLDRRATMIFDVPPRVVDDPWREERVFMAQFPTQQGTAGRYRSAS</sequence>
<dbReference type="InterPro" id="IPR019826">
    <property type="entry name" value="Carboxylesterase_B_AS"/>
</dbReference>
<dbReference type="InterPro" id="IPR002018">
    <property type="entry name" value="CarbesteraseB"/>
</dbReference>
<feature type="domain" description="Carboxylesterase type B" evidence="4">
    <location>
        <begin position="33"/>
        <end position="508"/>
    </location>
</feature>
<dbReference type="InterPro" id="IPR006311">
    <property type="entry name" value="TAT_signal"/>
</dbReference>
<evidence type="ECO:0000256" key="3">
    <source>
        <dbReference type="RuleBase" id="RU361235"/>
    </source>
</evidence>
<evidence type="ECO:0000259" key="4">
    <source>
        <dbReference type="Pfam" id="PF00135"/>
    </source>
</evidence>
<organism evidence="5 6">
    <name type="scientific">Sphingomonas dokdonensis</name>
    <dbReference type="NCBI Taxonomy" id="344880"/>
    <lineage>
        <taxon>Bacteria</taxon>
        <taxon>Pseudomonadati</taxon>
        <taxon>Pseudomonadota</taxon>
        <taxon>Alphaproteobacteria</taxon>
        <taxon>Sphingomonadales</taxon>
        <taxon>Sphingomonadaceae</taxon>
        <taxon>Sphingomonas</taxon>
    </lineage>
</organism>
<dbReference type="EMBL" id="NBBI01000003">
    <property type="protein sequence ID" value="OWK30429.1"/>
    <property type="molecule type" value="Genomic_DNA"/>
</dbReference>
<evidence type="ECO:0000313" key="5">
    <source>
        <dbReference type="EMBL" id="OWK30429.1"/>
    </source>
</evidence>
<accession>A0A245ZL16</accession>
<dbReference type="AlphaFoldDB" id="A0A245ZL16"/>
<proteinExistence type="inferred from homology"/>
<dbReference type="InterPro" id="IPR029058">
    <property type="entry name" value="AB_hydrolase_fold"/>
</dbReference>
<comment type="caution">
    <text evidence="5">The sequence shown here is derived from an EMBL/GenBank/DDBJ whole genome shotgun (WGS) entry which is preliminary data.</text>
</comment>
<keyword evidence="2 3" id="KW-0378">Hydrolase</keyword>
<dbReference type="PANTHER" id="PTHR11559">
    <property type="entry name" value="CARBOXYLESTERASE"/>
    <property type="match status" value="1"/>
</dbReference>